<comment type="caution">
    <text evidence="1">The sequence shown here is derived from an EMBL/GenBank/DDBJ whole genome shotgun (WGS) entry which is preliminary data.</text>
</comment>
<sequence length="72" mass="8692">MVISRFKFYFLFFGLGRYEYQKIWLDNRMVLILVTIDAGEKGRRRSKYEAQMHKFWLWNSNPLNIQGAQDVG</sequence>
<evidence type="ECO:0000313" key="1">
    <source>
        <dbReference type="EMBL" id="KAI3765654.1"/>
    </source>
</evidence>
<reference evidence="2" key="1">
    <citation type="journal article" date="2022" name="Mol. Ecol. Resour.">
        <title>The genomes of chicory, endive, great burdock and yacon provide insights into Asteraceae palaeo-polyploidization history and plant inulin production.</title>
        <authorList>
            <person name="Fan W."/>
            <person name="Wang S."/>
            <person name="Wang H."/>
            <person name="Wang A."/>
            <person name="Jiang F."/>
            <person name="Liu H."/>
            <person name="Zhao H."/>
            <person name="Xu D."/>
            <person name="Zhang Y."/>
        </authorList>
    </citation>
    <scope>NUCLEOTIDE SEQUENCE [LARGE SCALE GENOMIC DNA]</scope>
    <source>
        <strain evidence="2">cv. Punajuju</strain>
    </source>
</reference>
<protein>
    <submittedName>
        <fullName evidence="1">Uncharacterized protein</fullName>
    </submittedName>
</protein>
<name>A0ACB9F2Z3_CICIN</name>
<keyword evidence="2" id="KW-1185">Reference proteome</keyword>
<organism evidence="1 2">
    <name type="scientific">Cichorium intybus</name>
    <name type="common">Chicory</name>
    <dbReference type="NCBI Taxonomy" id="13427"/>
    <lineage>
        <taxon>Eukaryota</taxon>
        <taxon>Viridiplantae</taxon>
        <taxon>Streptophyta</taxon>
        <taxon>Embryophyta</taxon>
        <taxon>Tracheophyta</taxon>
        <taxon>Spermatophyta</taxon>
        <taxon>Magnoliopsida</taxon>
        <taxon>eudicotyledons</taxon>
        <taxon>Gunneridae</taxon>
        <taxon>Pentapetalae</taxon>
        <taxon>asterids</taxon>
        <taxon>campanulids</taxon>
        <taxon>Asterales</taxon>
        <taxon>Asteraceae</taxon>
        <taxon>Cichorioideae</taxon>
        <taxon>Cichorieae</taxon>
        <taxon>Cichoriinae</taxon>
        <taxon>Cichorium</taxon>
    </lineage>
</organism>
<proteinExistence type="predicted"/>
<evidence type="ECO:0000313" key="2">
    <source>
        <dbReference type="Proteomes" id="UP001055811"/>
    </source>
</evidence>
<gene>
    <name evidence="1" type="ORF">L2E82_15695</name>
</gene>
<dbReference type="EMBL" id="CM042011">
    <property type="protein sequence ID" value="KAI3765654.1"/>
    <property type="molecule type" value="Genomic_DNA"/>
</dbReference>
<reference evidence="1 2" key="2">
    <citation type="journal article" date="2022" name="Mol. Ecol. Resour.">
        <title>The genomes of chicory, endive, great burdock and yacon provide insights into Asteraceae paleo-polyploidization history and plant inulin production.</title>
        <authorList>
            <person name="Fan W."/>
            <person name="Wang S."/>
            <person name="Wang H."/>
            <person name="Wang A."/>
            <person name="Jiang F."/>
            <person name="Liu H."/>
            <person name="Zhao H."/>
            <person name="Xu D."/>
            <person name="Zhang Y."/>
        </authorList>
    </citation>
    <scope>NUCLEOTIDE SEQUENCE [LARGE SCALE GENOMIC DNA]</scope>
    <source>
        <strain evidence="2">cv. Punajuju</strain>
        <tissue evidence="1">Leaves</tissue>
    </source>
</reference>
<dbReference type="Proteomes" id="UP001055811">
    <property type="component" value="Linkage Group LG03"/>
</dbReference>
<accession>A0ACB9F2Z3</accession>